<accession>L0NK09</accession>
<reference evidence="1 2" key="1">
    <citation type="journal article" date="2013" name="Genome Biol. Evol.">
        <title>Life in an arsenic-containing gold mine: genome and physiology of the autotrophic arsenite-oxidizing bacterium rhizobium sp. NT-26.</title>
        <authorList>
            <person name="Andres J."/>
            <person name="Arsene-Ploetze F."/>
            <person name="Barbe V."/>
            <person name="Brochier-Armanet C."/>
            <person name="Cleiss-Arnold J."/>
            <person name="Coppee J.Y."/>
            <person name="Dillies M.A."/>
            <person name="Geist"/>
            <person name="L"/>
            <person name="Joublin A."/>
            <person name="Koechler S."/>
            <person name="Lassalle F."/>
            <person name="Marchal M."/>
            <person name="Medigue C."/>
            <person name="Muller D."/>
            <person name="Nesme X."/>
            <person name="Plewniak F."/>
            <person name="Proux C."/>
            <person name="Ramirez-Bahena M.H."/>
            <person name="Schenowitz C."/>
            <person name="Sismeiro O."/>
            <person name="Vallenet D."/>
            <person name="Santini J.M."/>
            <person name="Bertin P.N."/>
        </authorList>
    </citation>
    <scope>NUCLEOTIDE SEQUENCE [LARGE SCALE GENOMIC DNA]</scope>
    <source>
        <strain evidence="1 2">NT-26</strain>
    </source>
</reference>
<dbReference type="AntiFam" id="ANF00142">
    <property type="entry name" value="Shadow ORF (opposite yadG)"/>
</dbReference>
<organism evidence="1 2">
    <name type="scientific">Pseudorhizobium banfieldiae</name>
    <dbReference type="NCBI Taxonomy" id="1125847"/>
    <lineage>
        <taxon>Bacteria</taxon>
        <taxon>Pseudomonadati</taxon>
        <taxon>Pseudomonadota</taxon>
        <taxon>Alphaproteobacteria</taxon>
        <taxon>Hyphomicrobiales</taxon>
        <taxon>Rhizobiaceae</taxon>
        <taxon>Rhizobium/Agrobacterium group</taxon>
        <taxon>Pseudorhizobium</taxon>
    </lineage>
</organism>
<dbReference type="KEGG" id="rht:NT26_3424"/>
<evidence type="ECO:0000313" key="2">
    <source>
        <dbReference type="Proteomes" id="UP000010792"/>
    </source>
</evidence>
<dbReference type="AlphaFoldDB" id="L0NK09"/>
<gene>
    <name evidence="1" type="ORF">NT26_3424</name>
</gene>
<evidence type="ECO:0000313" key="1">
    <source>
        <dbReference type="EMBL" id="CCF21146.1"/>
    </source>
</evidence>
<dbReference type="STRING" id="1125847.NT26_3424"/>
<proteinExistence type="predicted"/>
<protein>
    <submittedName>
        <fullName evidence="1">Uncharacterized protein</fullName>
    </submittedName>
</protein>
<keyword evidence="2" id="KW-1185">Reference proteome</keyword>
<sequence>MEGGKMGAVGRTRIAARCCVGLGAGWERVISFIDVELPFRQDHATRINLIHQREVMGCDHDSGAQTVEFEEEREKPLGHGRIDVARRLVGQQDFGTIDQGAGDRRALLLSPGQDGWQDVDTLPETHPFEEFDDVVAIADFLLSPHAQRKRDVLVGGQVVEQAEILEHDADAPAQHRQLVAGYLRQVAPEHADQAAGRLQRHEEQPQECRLPGAGRPREELERLLRDVEGHVPKNLRAHPVTEADVFEMNQKETQIPCCAALATKVMRSSIATGLGRFEGRICEALTI</sequence>
<name>L0NK09_9HYPH</name>
<dbReference type="AntiFam" id="ANF00095">
    <property type="entry name" value="Shadow ORF (opposite ABC transporters)"/>
</dbReference>
<dbReference type="EMBL" id="FO082820">
    <property type="protein sequence ID" value="CCF21146.1"/>
    <property type="molecule type" value="Genomic_DNA"/>
</dbReference>
<dbReference type="Proteomes" id="UP000010792">
    <property type="component" value="Chromosome"/>
</dbReference>